<dbReference type="PRINTS" id="PR01438">
    <property type="entry name" value="UNVRSLSTRESS"/>
</dbReference>
<organism evidence="3 4">
    <name type="scientific">Pontibacter diazotrophicus</name>
    <dbReference type="NCBI Taxonomy" id="1400979"/>
    <lineage>
        <taxon>Bacteria</taxon>
        <taxon>Pseudomonadati</taxon>
        <taxon>Bacteroidota</taxon>
        <taxon>Cytophagia</taxon>
        <taxon>Cytophagales</taxon>
        <taxon>Hymenobacteraceae</taxon>
        <taxon>Pontibacter</taxon>
    </lineage>
</organism>
<dbReference type="OrthoDB" id="1522603at2"/>
<dbReference type="InterPro" id="IPR006016">
    <property type="entry name" value="UspA"/>
</dbReference>
<proteinExistence type="inferred from homology"/>
<dbReference type="PANTHER" id="PTHR46268:SF6">
    <property type="entry name" value="UNIVERSAL STRESS PROTEIN UP12"/>
    <property type="match status" value="1"/>
</dbReference>
<reference evidence="4" key="1">
    <citation type="submission" date="2018-08" db="EMBL/GenBank/DDBJ databases">
        <authorList>
            <person name="Liu Z.-W."/>
            <person name="Du Z.-J."/>
        </authorList>
    </citation>
    <scope>NUCLEOTIDE SEQUENCE [LARGE SCALE GENOMIC DNA]</scope>
    <source>
        <strain evidence="4">H4X</strain>
    </source>
</reference>
<feature type="domain" description="UspA" evidence="2">
    <location>
        <begin position="1"/>
        <end position="173"/>
    </location>
</feature>
<protein>
    <submittedName>
        <fullName evidence="3">Universal stress protein</fullName>
    </submittedName>
</protein>
<comment type="similarity">
    <text evidence="1">Belongs to the universal stress protein A family.</text>
</comment>
<dbReference type="PANTHER" id="PTHR46268">
    <property type="entry name" value="STRESS RESPONSE PROTEIN NHAX"/>
    <property type="match status" value="1"/>
</dbReference>
<dbReference type="Gene3D" id="3.40.50.620">
    <property type="entry name" value="HUPs"/>
    <property type="match status" value="2"/>
</dbReference>
<dbReference type="CDD" id="cd00293">
    <property type="entry name" value="USP-like"/>
    <property type="match status" value="1"/>
</dbReference>
<gene>
    <name evidence="3" type="ORF">DXT99_09550</name>
</gene>
<evidence type="ECO:0000313" key="4">
    <source>
        <dbReference type="Proteomes" id="UP000256708"/>
    </source>
</evidence>
<dbReference type="EMBL" id="QRGR01000009">
    <property type="protein sequence ID" value="RDV15304.1"/>
    <property type="molecule type" value="Genomic_DNA"/>
</dbReference>
<dbReference type="Pfam" id="PF00582">
    <property type="entry name" value="Usp"/>
    <property type="match status" value="1"/>
</dbReference>
<dbReference type="SUPFAM" id="SSF52402">
    <property type="entry name" value="Adenine nucleotide alpha hydrolases-like"/>
    <property type="match status" value="2"/>
</dbReference>
<name>A0A3D8LDE7_9BACT</name>
<evidence type="ECO:0000259" key="2">
    <source>
        <dbReference type="Pfam" id="PF00582"/>
    </source>
</evidence>
<accession>A0A3D8LDE7</accession>
<sequence>MKTILVPVDYSPDSKSALLYALKLAQKAGLNVVIFHAFHPMVSPPAAYDIPSVIPALEKEKVLELEQYVKDSKRDQPEDIVINYTCVEGAGQSGGSPNHAIAIEKGPRERYASRVTYVAKMGTVYEQIMKAAEANKADIIVMGMQGGGALSQVLIGSTTVSVMRNSRVPVLGVPLGAKFYGFKSVVFAADLGRQPNRFLLAKLQEFVKTFRSKLQVLHIDKHHGLQPDDERLQPALEQLDEQLNAIDFKVILQQRVDAATGIQAYLQEHKPDLLILNPQKHNVLQRLLDKSVTSKMIAYNHLPLLTLPVTEASNQPLVEEELESTGDRG</sequence>
<dbReference type="Proteomes" id="UP000256708">
    <property type="component" value="Unassembled WGS sequence"/>
</dbReference>
<evidence type="ECO:0000256" key="1">
    <source>
        <dbReference type="ARBA" id="ARBA00008791"/>
    </source>
</evidence>
<evidence type="ECO:0000313" key="3">
    <source>
        <dbReference type="EMBL" id="RDV15304.1"/>
    </source>
</evidence>
<dbReference type="InterPro" id="IPR014729">
    <property type="entry name" value="Rossmann-like_a/b/a_fold"/>
</dbReference>
<comment type="caution">
    <text evidence="3">The sequence shown here is derived from an EMBL/GenBank/DDBJ whole genome shotgun (WGS) entry which is preliminary data.</text>
</comment>
<keyword evidence="4" id="KW-1185">Reference proteome</keyword>
<dbReference type="RefSeq" id="WP_115565322.1">
    <property type="nucleotide sequence ID" value="NZ_QRGR01000009.1"/>
</dbReference>
<dbReference type="AlphaFoldDB" id="A0A3D8LDE7"/>
<dbReference type="InterPro" id="IPR006015">
    <property type="entry name" value="Universal_stress_UspA"/>
</dbReference>